<reference evidence="3 4" key="1">
    <citation type="journal article" date="2019" name="Nat. Ecol. Evol.">
        <title>Megaphylogeny resolves global patterns of mushroom evolution.</title>
        <authorList>
            <person name="Varga T."/>
            <person name="Krizsan K."/>
            <person name="Foldi C."/>
            <person name="Dima B."/>
            <person name="Sanchez-Garcia M."/>
            <person name="Sanchez-Ramirez S."/>
            <person name="Szollosi G.J."/>
            <person name="Szarkandi J.G."/>
            <person name="Papp V."/>
            <person name="Albert L."/>
            <person name="Andreopoulos W."/>
            <person name="Angelini C."/>
            <person name="Antonin V."/>
            <person name="Barry K.W."/>
            <person name="Bougher N.L."/>
            <person name="Buchanan P."/>
            <person name="Buyck B."/>
            <person name="Bense V."/>
            <person name="Catcheside P."/>
            <person name="Chovatia M."/>
            <person name="Cooper J."/>
            <person name="Damon W."/>
            <person name="Desjardin D."/>
            <person name="Finy P."/>
            <person name="Geml J."/>
            <person name="Haridas S."/>
            <person name="Hughes K."/>
            <person name="Justo A."/>
            <person name="Karasinski D."/>
            <person name="Kautmanova I."/>
            <person name="Kiss B."/>
            <person name="Kocsube S."/>
            <person name="Kotiranta H."/>
            <person name="LaButti K.M."/>
            <person name="Lechner B.E."/>
            <person name="Liimatainen K."/>
            <person name="Lipzen A."/>
            <person name="Lukacs Z."/>
            <person name="Mihaltcheva S."/>
            <person name="Morgado L.N."/>
            <person name="Niskanen T."/>
            <person name="Noordeloos M.E."/>
            <person name="Ohm R.A."/>
            <person name="Ortiz-Santana B."/>
            <person name="Ovrebo C."/>
            <person name="Racz N."/>
            <person name="Riley R."/>
            <person name="Savchenko A."/>
            <person name="Shiryaev A."/>
            <person name="Soop K."/>
            <person name="Spirin V."/>
            <person name="Szebenyi C."/>
            <person name="Tomsovsky M."/>
            <person name="Tulloss R.E."/>
            <person name="Uehling J."/>
            <person name="Grigoriev I.V."/>
            <person name="Vagvolgyi C."/>
            <person name="Papp T."/>
            <person name="Martin F.M."/>
            <person name="Miettinen O."/>
            <person name="Hibbett D.S."/>
            <person name="Nagy L.G."/>
        </authorList>
    </citation>
    <scope>NUCLEOTIDE SEQUENCE [LARGE SCALE GENOMIC DNA]</scope>
    <source>
        <strain evidence="3 4">FP101781</strain>
    </source>
</reference>
<accession>A0A4Y7SK26</accession>
<gene>
    <name evidence="3" type="ORF">FA13DRAFT_1641838</name>
</gene>
<name>A0A4Y7SK26_COPMI</name>
<dbReference type="InterPro" id="IPR035992">
    <property type="entry name" value="Ricin_B-like_lectins"/>
</dbReference>
<evidence type="ECO:0000259" key="2">
    <source>
        <dbReference type="Pfam" id="PF00652"/>
    </source>
</evidence>
<feature type="chain" id="PRO_5021317958" description="Ricin B lectin domain-containing protein" evidence="1">
    <location>
        <begin position="32"/>
        <end position="277"/>
    </location>
</feature>
<dbReference type="AlphaFoldDB" id="A0A4Y7SK26"/>
<comment type="caution">
    <text evidence="3">The sequence shown here is derived from an EMBL/GenBank/DDBJ whole genome shotgun (WGS) entry which is preliminary data.</text>
</comment>
<dbReference type="OrthoDB" id="6770063at2759"/>
<dbReference type="InterPro" id="IPR000772">
    <property type="entry name" value="Ricin_B_lectin"/>
</dbReference>
<feature type="domain" description="Ricin B lectin" evidence="2">
    <location>
        <begin position="205"/>
        <end position="276"/>
    </location>
</feature>
<organism evidence="3 4">
    <name type="scientific">Coprinellus micaceus</name>
    <name type="common">Glistening ink-cap mushroom</name>
    <name type="synonym">Coprinus micaceus</name>
    <dbReference type="NCBI Taxonomy" id="71717"/>
    <lineage>
        <taxon>Eukaryota</taxon>
        <taxon>Fungi</taxon>
        <taxon>Dikarya</taxon>
        <taxon>Basidiomycota</taxon>
        <taxon>Agaricomycotina</taxon>
        <taxon>Agaricomycetes</taxon>
        <taxon>Agaricomycetidae</taxon>
        <taxon>Agaricales</taxon>
        <taxon>Agaricineae</taxon>
        <taxon>Psathyrellaceae</taxon>
        <taxon>Coprinellus</taxon>
    </lineage>
</organism>
<dbReference type="PROSITE" id="PS50231">
    <property type="entry name" value="RICIN_B_LECTIN"/>
    <property type="match status" value="1"/>
</dbReference>
<evidence type="ECO:0000256" key="1">
    <source>
        <dbReference type="SAM" id="SignalP"/>
    </source>
</evidence>
<evidence type="ECO:0000313" key="4">
    <source>
        <dbReference type="Proteomes" id="UP000298030"/>
    </source>
</evidence>
<proteinExistence type="predicted"/>
<evidence type="ECO:0000313" key="3">
    <source>
        <dbReference type="EMBL" id="TEB22175.1"/>
    </source>
</evidence>
<keyword evidence="1" id="KW-0732">Signal</keyword>
<feature type="signal peptide" evidence="1">
    <location>
        <begin position="1"/>
        <end position="31"/>
    </location>
</feature>
<dbReference type="EMBL" id="QPFP01000096">
    <property type="protein sequence ID" value="TEB22175.1"/>
    <property type="molecule type" value="Genomic_DNA"/>
</dbReference>
<protein>
    <recommendedName>
        <fullName evidence="2">Ricin B lectin domain-containing protein</fullName>
    </recommendedName>
</protein>
<sequence>RTSSLLPSLASSFLLLSFSLFLLPLLTIVSANRHFDIINNCPLPVNVVINGAVFETLPSGGNTTRDFPDIWSGFIYSDSNQGNADGAATIRAGFEGRNSYYYFVKDPKWLNVGMSTAPIDRAPKGGFCLNLECKVTSGDSPIAFTSPPTSFPPSNAEVPPQDPLKQCPQTGTLPARYRVKFCPDGTTPNYQTRPRNITPQRDPVNKCLDVQGGVLANGTPVQIYDCNDTGAQKWVIKHGGQQIKLSGTTFCLDAGSAPASGVKVKIWTRYDNLPAQQ</sequence>
<dbReference type="Proteomes" id="UP000298030">
    <property type="component" value="Unassembled WGS sequence"/>
</dbReference>
<keyword evidence="4" id="KW-1185">Reference proteome</keyword>
<dbReference type="CDD" id="cd00161">
    <property type="entry name" value="beta-trefoil_Ricin-like"/>
    <property type="match status" value="1"/>
</dbReference>
<feature type="non-terminal residue" evidence="3">
    <location>
        <position position="1"/>
    </location>
</feature>
<dbReference type="SUPFAM" id="SSF50370">
    <property type="entry name" value="Ricin B-like lectins"/>
    <property type="match status" value="1"/>
</dbReference>
<dbReference type="Pfam" id="PF00652">
    <property type="entry name" value="Ricin_B_lectin"/>
    <property type="match status" value="1"/>
</dbReference>
<dbReference type="Gene3D" id="2.80.10.50">
    <property type="match status" value="1"/>
</dbReference>